<reference evidence="1" key="2">
    <citation type="journal article" date="2024" name="Plant">
        <title>Genomic evolution and insights into agronomic trait innovations of Sesamum species.</title>
        <authorList>
            <person name="Miao H."/>
            <person name="Wang L."/>
            <person name="Qu L."/>
            <person name="Liu H."/>
            <person name="Sun Y."/>
            <person name="Le M."/>
            <person name="Wang Q."/>
            <person name="Wei S."/>
            <person name="Zheng Y."/>
            <person name="Lin W."/>
            <person name="Duan Y."/>
            <person name="Cao H."/>
            <person name="Xiong S."/>
            <person name="Wang X."/>
            <person name="Wei L."/>
            <person name="Li C."/>
            <person name="Ma Q."/>
            <person name="Ju M."/>
            <person name="Zhao R."/>
            <person name="Li G."/>
            <person name="Mu C."/>
            <person name="Tian Q."/>
            <person name="Mei H."/>
            <person name="Zhang T."/>
            <person name="Gao T."/>
            <person name="Zhang H."/>
        </authorList>
    </citation>
    <scope>NUCLEOTIDE SEQUENCE</scope>
    <source>
        <strain evidence="1">3651</strain>
    </source>
</reference>
<sequence>MRMKTNMQSFASCLGPDNLDTDLGEVDNDVEPFVAFIVVPRYLAELYHNGTTTNVGNPVIVPTGSASDSTSLWRFLEQYYPSDDDEADSFLWCWVFHVAPQLLLLIYQTHQMQVMYPLSTLALLPQMTSQTLLSK</sequence>
<proteinExistence type="predicted"/>
<gene>
    <name evidence="1" type="ORF">Salat_0235100</name>
</gene>
<reference evidence="1" key="1">
    <citation type="submission" date="2020-06" db="EMBL/GenBank/DDBJ databases">
        <authorList>
            <person name="Li T."/>
            <person name="Hu X."/>
            <person name="Zhang T."/>
            <person name="Song X."/>
            <person name="Zhang H."/>
            <person name="Dai N."/>
            <person name="Sheng W."/>
            <person name="Hou X."/>
            <person name="Wei L."/>
        </authorList>
    </citation>
    <scope>NUCLEOTIDE SEQUENCE</scope>
    <source>
        <strain evidence="1">3651</strain>
        <tissue evidence="1">Leaf</tissue>
    </source>
</reference>
<name>A0AAE1YYW1_9LAMI</name>
<accession>A0AAE1YYW1</accession>
<keyword evidence="2" id="KW-1185">Reference proteome</keyword>
<protein>
    <submittedName>
        <fullName evidence="1">Uncharacterized protein</fullName>
    </submittedName>
</protein>
<dbReference type="Proteomes" id="UP001293254">
    <property type="component" value="Unassembled WGS sequence"/>
</dbReference>
<dbReference type="EMBL" id="JACGWO010000001">
    <property type="protein sequence ID" value="KAK4439004.1"/>
    <property type="molecule type" value="Genomic_DNA"/>
</dbReference>
<comment type="caution">
    <text evidence="1">The sequence shown here is derived from an EMBL/GenBank/DDBJ whole genome shotgun (WGS) entry which is preliminary data.</text>
</comment>
<organism evidence="1 2">
    <name type="scientific">Sesamum alatum</name>
    <dbReference type="NCBI Taxonomy" id="300844"/>
    <lineage>
        <taxon>Eukaryota</taxon>
        <taxon>Viridiplantae</taxon>
        <taxon>Streptophyta</taxon>
        <taxon>Embryophyta</taxon>
        <taxon>Tracheophyta</taxon>
        <taxon>Spermatophyta</taxon>
        <taxon>Magnoliopsida</taxon>
        <taxon>eudicotyledons</taxon>
        <taxon>Gunneridae</taxon>
        <taxon>Pentapetalae</taxon>
        <taxon>asterids</taxon>
        <taxon>lamiids</taxon>
        <taxon>Lamiales</taxon>
        <taxon>Pedaliaceae</taxon>
        <taxon>Sesamum</taxon>
    </lineage>
</organism>
<evidence type="ECO:0000313" key="2">
    <source>
        <dbReference type="Proteomes" id="UP001293254"/>
    </source>
</evidence>
<evidence type="ECO:0000313" key="1">
    <source>
        <dbReference type="EMBL" id="KAK4439004.1"/>
    </source>
</evidence>
<dbReference type="AlphaFoldDB" id="A0AAE1YYW1"/>